<organism evidence="2 3">
    <name type="scientific">Triticum urartu</name>
    <name type="common">Red wild einkorn</name>
    <name type="synonym">Crithodium urartu</name>
    <dbReference type="NCBI Taxonomy" id="4572"/>
    <lineage>
        <taxon>Eukaryota</taxon>
        <taxon>Viridiplantae</taxon>
        <taxon>Streptophyta</taxon>
        <taxon>Embryophyta</taxon>
        <taxon>Tracheophyta</taxon>
        <taxon>Spermatophyta</taxon>
        <taxon>Magnoliopsida</taxon>
        <taxon>Liliopsida</taxon>
        <taxon>Poales</taxon>
        <taxon>Poaceae</taxon>
        <taxon>BOP clade</taxon>
        <taxon>Pooideae</taxon>
        <taxon>Triticodae</taxon>
        <taxon>Triticeae</taxon>
        <taxon>Triticinae</taxon>
        <taxon>Triticum</taxon>
    </lineage>
</organism>
<reference evidence="3" key="1">
    <citation type="journal article" date="2013" name="Nature">
        <title>Draft genome of the wheat A-genome progenitor Triticum urartu.</title>
        <authorList>
            <person name="Ling H.Q."/>
            <person name="Zhao S."/>
            <person name="Liu D."/>
            <person name="Wang J."/>
            <person name="Sun H."/>
            <person name="Zhang C."/>
            <person name="Fan H."/>
            <person name="Li D."/>
            <person name="Dong L."/>
            <person name="Tao Y."/>
            <person name="Gao C."/>
            <person name="Wu H."/>
            <person name="Li Y."/>
            <person name="Cui Y."/>
            <person name="Guo X."/>
            <person name="Zheng S."/>
            <person name="Wang B."/>
            <person name="Yu K."/>
            <person name="Liang Q."/>
            <person name="Yang W."/>
            <person name="Lou X."/>
            <person name="Chen J."/>
            <person name="Feng M."/>
            <person name="Jian J."/>
            <person name="Zhang X."/>
            <person name="Luo G."/>
            <person name="Jiang Y."/>
            <person name="Liu J."/>
            <person name="Wang Z."/>
            <person name="Sha Y."/>
            <person name="Zhang B."/>
            <person name="Wu H."/>
            <person name="Tang D."/>
            <person name="Shen Q."/>
            <person name="Xue P."/>
            <person name="Zou S."/>
            <person name="Wang X."/>
            <person name="Liu X."/>
            <person name="Wang F."/>
            <person name="Yang Y."/>
            <person name="An X."/>
            <person name="Dong Z."/>
            <person name="Zhang K."/>
            <person name="Zhang X."/>
            <person name="Luo M.C."/>
            <person name="Dvorak J."/>
            <person name="Tong Y."/>
            <person name="Wang J."/>
            <person name="Yang H."/>
            <person name="Li Z."/>
            <person name="Wang D."/>
            <person name="Zhang A."/>
            <person name="Wang J."/>
        </authorList>
    </citation>
    <scope>NUCLEOTIDE SEQUENCE</scope>
    <source>
        <strain evidence="3">cv. G1812</strain>
    </source>
</reference>
<name>A0A8R7QAS3_TRIUA</name>
<sequence>MPNTPHTHRFPPNQNADDSLAASFPRSSTSPSRLINFGLSATPLSSSSPTPSNFPLLYVRHAQAAGARD</sequence>
<evidence type="ECO:0000256" key="1">
    <source>
        <dbReference type="SAM" id="MobiDB-lite"/>
    </source>
</evidence>
<dbReference type="AlphaFoldDB" id="A0A8R7QAS3"/>
<evidence type="ECO:0000313" key="2">
    <source>
        <dbReference type="EnsemblPlants" id="TuG1812G0500001616.01.T01.cds423430"/>
    </source>
</evidence>
<dbReference type="Gramene" id="TuG1812G0500001616.01.T01">
    <property type="protein sequence ID" value="TuG1812G0500001616.01.T01.cds423430"/>
    <property type="gene ID" value="TuG1812G0500001616.01"/>
</dbReference>
<accession>A0A8R7QAS3</accession>
<feature type="compositionally biased region" description="Low complexity" evidence="1">
    <location>
        <begin position="39"/>
        <end position="54"/>
    </location>
</feature>
<reference evidence="2" key="3">
    <citation type="submission" date="2022-06" db="UniProtKB">
        <authorList>
            <consortium name="EnsemblPlants"/>
        </authorList>
    </citation>
    <scope>IDENTIFICATION</scope>
</reference>
<dbReference type="Proteomes" id="UP000015106">
    <property type="component" value="Chromosome 5"/>
</dbReference>
<keyword evidence="3" id="KW-1185">Reference proteome</keyword>
<evidence type="ECO:0000313" key="3">
    <source>
        <dbReference type="Proteomes" id="UP000015106"/>
    </source>
</evidence>
<feature type="region of interest" description="Disordered" evidence="1">
    <location>
        <begin position="1"/>
        <end position="54"/>
    </location>
</feature>
<protein>
    <submittedName>
        <fullName evidence="2">Uncharacterized protein</fullName>
    </submittedName>
</protein>
<proteinExistence type="predicted"/>
<dbReference type="EnsemblPlants" id="TuG1812G0500001616.01.T01">
    <property type="protein sequence ID" value="TuG1812G0500001616.01.T01.cds423430"/>
    <property type="gene ID" value="TuG1812G0500001616.01"/>
</dbReference>
<reference evidence="2" key="2">
    <citation type="submission" date="2018-03" db="EMBL/GenBank/DDBJ databases">
        <title>The Triticum urartu genome reveals the dynamic nature of wheat genome evolution.</title>
        <authorList>
            <person name="Ling H."/>
            <person name="Ma B."/>
            <person name="Shi X."/>
            <person name="Liu H."/>
            <person name="Dong L."/>
            <person name="Sun H."/>
            <person name="Cao Y."/>
            <person name="Gao Q."/>
            <person name="Zheng S."/>
            <person name="Li Y."/>
            <person name="Yu Y."/>
            <person name="Du H."/>
            <person name="Qi M."/>
            <person name="Li Y."/>
            <person name="Yu H."/>
            <person name="Cui Y."/>
            <person name="Wang N."/>
            <person name="Chen C."/>
            <person name="Wu H."/>
            <person name="Zhao Y."/>
            <person name="Zhang J."/>
            <person name="Li Y."/>
            <person name="Zhou W."/>
            <person name="Zhang B."/>
            <person name="Hu W."/>
            <person name="Eijk M."/>
            <person name="Tang J."/>
            <person name="Witsenboer H."/>
            <person name="Zhao S."/>
            <person name="Li Z."/>
            <person name="Zhang A."/>
            <person name="Wang D."/>
            <person name="Liang C."/>
        </authorList>
    </citation>
    <scope>NUCLEOTIDE SEQUENCE [LARGE SCALE GENOMIC DNA]</scope>
    <source>
        <strain evidence="2">cv. G1812</strain>
    </source>
</reference>